<comment type="caution">
    <text evidence="1">The sequence shown here is derived from an EMBL/GenBank/DDBJ whole genome shotgun (WGS) entry which is preliminary data.</text>
</comment>
<accession>A0ABR2MRE3</accession>
<dbReference type="EMBL" id="JBBWWR010000005">
    <property type="protein sequence ID" value="KAK8966065.1"/>
    <property type="molecule type" value="Genomic_DNA"/>
</dbReference>
<protein>
    <submittedName>
        <fullName evidence="1">Uncharacterized protein</fullName>
    </submittedName>
</protein>
<gene>
    <name evidence="1" type="ORF">KSP40_PGU021703</name>
</gene>
<evidence type="ECO:0000313" key="2">
    <source>
        <dbReference type="Proteomes" id="UP001412067"/>
    </source>
</evidence>
<evidence type="ECO:0000313" key="1">
    <source>
        <dbReference type="EMBL" id="KAK8966065.1"/>
    </source>
</evidence>
<name>A0ABR2MRE3_9ASPA</name>
<keyword evidence="2" id="KW-1185">Reference proteome</keyword>
<reference evidence="1 2" key="1">
    <citation type="journal article" date="2022" name="Nat. Plants">
        <title>Genomes of leafy and leafless Platanthera orchids illuminate the evolution of mycoheterotrophy.</title>
        <authorList>
            <person name="Li M.H."/>
            <person name="Liu K.W."/>
            <person name="Li Z."/>
            <person name="Lu H.C."/>
            <person name="Ye Q.L."/>
            <person name="Zhang D."/>
            <person name="Wang J.Y."/>
            <person name="Li Y.F."/>
            <person name="Zhong Z.M."/>
            <person name="Liu X."/>
            <person name="Yu X."/>
            <person name="Liu D.K."/>
            <person name="Tu X.D."/>
            <person name="Liu B."/>
            <person name="Hao Y."/>
            <person name="Liao X.Y."/>
            <person name="Jiang Y.T."/>
            <person name="Sun W.H."/>
            <person name="Chen J."/>
            <person name="Chen Y.Q."/>
            <person name="Ai Y."/>
            <person name="Zhai J.W."/>
            <person name="Wu S.S."/>
            <person name="Zhou Z."/>
            <person name="Hsiao Y.Y."/>
            <person name="Wu W.L."/>
            <person name="Chen Y.Y."/>
            <person name="Lin Y.F."/>
            <person name="Hsu J.L."/>
            <person name="Li C.Y."/>
            <person name="Wang Z.W."/>
            <person name="Zhao X."/>
            <person name="Zhong W.Y."/>
            <person name="Ma X.K."/>
            <person name="Ma L."/>
            <person name="Huang J."/>
            <person name="Chen G.Z."/>
            <person name="Huang M.Z."/>
            <person name="Huang L."/>
            <person name="Peng D.H."/>
            <person name="Luo Y.B."/>
            <person name="Zou S.Q."/>
            <person name="Chen S.P."/>
            <person name="Lan S."/>
            <person name="Tsai W.C."/>
            <person name="Van de Peer Y."/>
            <person name="Liu Z.J."/>
        </authorList>
    </citation>
    <scope>NUCLEOTIDE SEQUENCE [LARGE SCALE GENOMIC DNA]</scope>
    <source>
        <strain evidence="1">Lor288</strain>
    </source>
</reference>
<sequence length="66" mass="7089">MEVKCQEEPSLFFGDGSFLALVHSAKNTTVMREIVSSSGKTIDPSAIAGFKKSSVPLEIELETKTA</sequence>
<organism evidence="1 2">
    <name type="scientific">Platanthera guangdongensis</name>
    <dbReference type="NCBI Taxonomy" id="2320717"/>
    <lineage>
        <taxon>Eukaryota</taxon>
        <taxon>Viridiplantae</taxon>
        <taxon>Streptophyta</taxon>
        <taxon>Embryophyta</taxon>
        <taxon>Tracheophyta</taxon>
        <taxon>Spermatophyta</taxon>
        <taxon>Magnoliopsida</taxon>
        <taxon>Liliopsida</taxon>
        <taxon>Asparagales</taxon>
        <taxon>Orchidaceae</taxon>
        <taxon>Orchidoideae</taxon>
        <taxon>Orchideae</taxon>
        <taxon>Orchidinae</taxon>
        <taxon>Platanthera</taxon>
    </lineage>
</organism>
<dbReference type="Proteomes" id="UP001412067">
    <property type="component" value="Unassembled WGS sequence"/>
</dbReference>
<proteinExistence type="predicted"/>